<dbReference type="PANTHER" id="PTHR46713">
    <property type="entry name" value="F13M7.16 PROTEIN"/>
    <property type="match status" value="1"/>
</dbReference>
<comment type="caution">
    <text evidence="4">The sequence shown here is derived from an EMBL/GenBank/DDBJ whole genome shotgun (WGS) entry which is preliminary data.</text>
</comment>
<dbReference type="VEuPathDB" id="PlasmoDB:PGAL8A_00444500"/>
<evidence type="ECO:0000259" key="3">
    <source>
        <dbReference type="PROSITE" id="PS50030"/>
    </source>
</evidence>
<keyword evidence="5" id="KW-1185">Reference proteome</keyword>
<feature type="compositionally biased region" description="Low complexity" evidence="2">
    <location>
        <begin position="65"/>
        <end position="77"/>
    </location>
</feature>
<feature type="compositionally biased region" description="Acidic residues" evidence="2">
    <location>
        <begin position="44"/>
        <end position="58"/>
    </location>
</feature>
<dbReference type="InterPro" id="IPR018997">
    <property type="entry name" value="PUB_domain"/>
</dbReference>
<evidence type="ECO:0000256" key="2">
    <source>
        <dbReference type="SAM" id="MobiDB-lite"/>
    </source>
</evidence>
<dbReference type="OrthoDB" id="336240at2759"/>
<dbReference type="Pfam" id="PF09409">
    <property type="entry name" value="PUB"/>
    <property type="match status" value="1"/>
</dbReference>
<dbReference type="PANTHER" id="PTHR46713:SF1">
    <property type="entry name" value="F13M7.16 PROTEIN"/>
    <property type="match status" value="1"/>
</dbReference>
<dbReference type="Proteomes" id="UP000220797">
    <property type="component" value="Unassembled WGS sequence"/>
</dbReference>
<evidence type="ECO:0000313" key="5">
    <source>
        <dbReference type="Proteomes" id="UP000220797"/>
    </source>
</evidence>
<proteinExistence type="predicted"/>
<dbReference type="PROSITE" id="PS50030">
    <property type="entry name" value="UBA"/>
    <property type="match status" value="1"/>
</dbReference>
<feature type="coiled-coil region" evidence="1">
    <location>
        <begin position="95"/>
        <end position="217"/>
    </location>
</feature>
<sequence>MDEQNKLIEQMQELGYSRELSVKVIKKSGAKTIDEILNWIELTEENEDYNNSEVEDTSQNDVNEKSMNNSDNMNKDNLGSTTENKTKLSPEEVQKKALELQKKIREKKLIKEKEEELQKEKNRIAMAKEIQKRREQLEEYERKKYIETLEREKNEHKKEKQKQLELLKREYEAKFGIEYKHEEVKKSINELTENERREEIAILLNSLKNKNKDKKKELISSLNILKTYFGNIKDNILEKKYQRIKKENKIFVEKIKIYEEMLKIFLLVGFEDTGEFYVIKNYPNTYLLSSAMKFIDLIIKTLNQ</sequence>
<protein>
    <recommendedName>
        <fullName evidence="3">UBA domain-containing protein</fullName>
    </recommendedName>
</protein>
<dbReference type="GeneID" id="39732978"/>
<feature type="compositionally biased region" description="Basic and acidic residues" evidence="2">
    <location>
        <begin position="84"/>
        <end position="94"/>
    </location>
</feature>
<organism evidence="4 5">
    <name type="scientific">Plasmodium gallinaceum</name>
    <dbReference type="NCBI Taxonomy" id="5849"/>
    <lineage>
        <taxon>Eukaryota</taxon>
        <taxon>Sar</taxon>
        <taxon>Alveolata</taxon>
        <taxon>Apicomplexa</taxon>
        <taxon>Aconoidasida</taxon>
        <taxon>Haemosporida</taxon>
        <taxon>Plasmodiidae</taxon>
        <taxon>Plasmodium</taxon>
        <taxon>Plasmodium (Haemamoeba)</taxon>
    </lineage>
</organism>
<name>A0A1J1GX90_PLAGA</name>
<evidence type="ECO:0000256" key="1">
    <source>
        <dbReference type="SAM" id="Coils"/>
    </source>
</evidence>
<accession>A0A1J1GX90</accession>
<keyword evidence="1" id="KW-0175">Coiled coil</keyword>
<dbReference type="InterPro" id="IPR036339">
    <property type="entry name" value="PUB-like_dom_sf"/>
</dbReference>
<feature type="domain" description="UBA" evidence="3">
    <location>
        <begin position="1"/>
        <end position="43"/>
    </location>
</feature>
<dbReference type="RefSeq" id="XP_028529667.1">
    <property type="nucleotide sequence ID" value="XM_028673189.1"/>
</dbReference>
<evidence type="ECO:0000313" key="4">
    <source>
        <dbReference type="EMBL" id="CRG96864.1"/>
    </source>
</evidence>
<dbReference type="Gene3D" id="1.20.58.2190">
    <property type="match status" value="1"/>
</dbReference>
<dbReference type="EMBL" id="CVMV01000070">
    <property type="protein sequence ID" value="CRG96864.1"/>
    <property type="molecule type" value="Genomic_DNA"/>
</dbReference>
<dbReference type="SUPFAM" id="SSF143503">
    <property type="entry name" value="PUG domain-like"/>
    <property type="match status" value="1"/>
</dbReference>
<gene>
    <name evidence="4" type="ORF">PGAL8A_00444500</name>
</gene>
<reference evidence="4" key="1">
    <citation type="submission" date="2015-04" db="EMBL/GenBank/DDBJ databases">
        <authorList>
            <consortium name="Pathogen Informatics"/>
        </authorList>
    </citation>
    <scope>NUCLEOTIDE SEQUENCE [LARGE SCALE GENOMIC DNA]</scope>
    <source>
        <strain evidence="4">8A</strain>
    </source>
</reference>
<dbReference type="OMA" id="CANAKDH"/>
<dbReference type="InterPro" id="IPR015940">
    <property type="entry name" value="UBA"/>
</dbReference>
<dbReference type="AlphaFoldDB" id="A0A1J1GX90"/>
<feature type="region of interest" description="Disordered" evidence="2">
    <location>
        <begin position="44"/>
        <end position="94"/>
    </location>
</feature>
<dbReference type="SMART" id="SM00580">
    <property type="entry name" value="PUG"/>
    <property type="match status" value="1"/>
</dbReference>